<sequence>MEALSDTDITSITTLSLPTSSTPRYRRCISTLTDLLTMSGERKVQRVKYVQRKYFRKTTRMVFKTPVEHL</sequence>
<evidence type="ECO:0000313" key="1">
    <source>
        <dbReference type="EMBL" id="EYC20704.1"/>
    </source>
</evidence>
<protein>
    <submittedName>
        <fullName evidence="1">Uncharacterized protein</fullName>
    </submittedName>
</protein>
<dbReference type="AlphaFoldDB" id="A0A016UZ57"/>
<accession>A0A016UZ57</accession>
<gene>
    <name evidence="1" type="primary">Acey_s0021.g378</name>
    <name evidence="1" type="ORF">Y032_0021g378</name>
</gene>
<keyword evidence="2" id="KW-1185">Reference proteome</keyword>
<dbReference type="EMBL" id="JARK01001357">
    <property type="protein sequence ID" value="EYC20704.1"/>
    <property type="molecule type" value="Genomic_DNA"/>
</dbReference>
<evidence type="ECO:0000313" key="2">
    <source>
        <dbReference type="Proteomes" id="UP000024635"/>
    </source>
</evidence>
<proteinExistence type="predicted"/>
<comment type="caution">
    <text evidence="1">The sequence shown here is derived from an EMBL/GenBank/DDBJ whole genome shotgun (WGS) entry which is preliminary data.</text>
</comment>
<dbReference type="Proteomes" id="UP000024635">
    <property type="component" value="Unassembled WGS sequence"/>
</dbReference>
<organism evidence="1 2">
    <name type="scientific">Ancylostoma ceylanicum</name>
    <dbReference type="NCBI Taxonomy" id="53326"/>
    <lineage>
        <taxon>Eukaryota</taxon>
        <taxon>Metazoa</taxon>
        <taxon>Ecdysozoa</taxon>
        <taxon>Nematoda</taxon>
        <taxon>Chromadorea</taxon>
        <taxon>Rhabditida</taxon>
        <taxon>Rhabditina</taxon>
        <taxon>Rhabditomorpha</taxon>
        <taxon>Strongyloidea</taxon>
        <taxon>Ancylostomatidae</taxon>
        <taxon>Ancylostomatinae</taxon>
        <taxon>Ancylostoma</taxon>
    </lineage>
</organism>
<reference evidence="2" key="1">
    <citation type="journal article" date="2015" name="Nat. Genet.">
        <title>The genome and transcriptome of the zoonotic hookworm Ancylostoma ceylanicum identify infection-specific gene families.</title>
        <authorList>
            <person name="Schwarz E.M."/>
            <person name="Hu Y."/>
            <person name="Antoshechkin I."/>
            <person name="Miller M.M."/>
            <person name="Sternberg P.W."/>
            <person name="Aroian R.V."/>
        </authorList>
    </citation>
    <scope>NUCLEOTIDE SEQUENCE</scope>
    <source>
        <strain evidence="2">HY135</strain>
    </source>
</reference>
<dbReference type="OrthoDB" id="5876583at2759"/>
<name>A0A016UZ57_9BILA</name>